<feature type="region of interest" description="Disordered" evidence="1">
    <location>
        <begin position="98"/>
        <end position="151"/>
    </location>
</feature>
<reference evidence="3" key="1">
    <citation type="journal article" date="2015" name="Nature">
        <title>Complex archaea that bridge the gap between prokaryotes and eukaryotes.</title>
        <authorList>
            <person name="Spang A."/>
            <person name="Saw J.H."/>
            <person name="Jorgensen S.L."/>
            <person name="Zaremba-Niedzwiedzka K."/>
            <person name="Martijn J."/>
            <person name="Lind A.E."/>
            <person name="van Eijk R."/>
            <person name="Schleper C."/>
            <person name="Guy L."/>
            <person name="Ettema T.J."/>
        </authorList>
    </citation>
    <scope>NUCLEOTIDE SEQUENCE</scope>
</reference>
<dbReference type="Pfam" id="PF02037">
    <property type="entry name" value="SAP"/>
    <property type="match status" value="2"/>
</dbReference>
<dbReference type="SMART" id="SM00513">
    <property type="entry name" value="SAP"/>
    <property type="match status" value="2"/>
</dbReference>
<dbReference type="Gene3D" id="1.10.720.30">
    <property type="entry name" value="SAP domain"/>
    <property type="match status" value="1"/>
</dbReference>
<feature type="domain" description="SAP" evidence="2">
    <location>
        <begin position="146"/>
        <end position="180"/>
    </location>
</feature>
<dbReference type="SUPFAM" id="SSF68906">
    <property type="entry name" value="SAP domain"/>
    <property type="match status" value="1"/>
</dbReference>
<organism evidence="3">
    <name type="scientific">marine sediment metagenome</name>
    <dbReference type="NCBI Taxonomy" id="412755"/>
    <lineage>
        <taxon>unclassified sequences</taxon>
        <taxon>metagenomes</taxon>
        <taxon>ecological metagenomes</taxon>
    </lineage>
</organism>
<comment type="caution">
    <text evidence="3">The sequence shown here is derived from an EMBL/GenBank/DDBJ whole genome shotgun (WGS) entry which is preliminary data.</text>
</comment>
<dbReference type="InterPro" id="IPR036361">
    <property type="entry name" value="SAP_dom_sf"/>
</dbReference>
<dbReference type="InterPro" id="IPR003034">
    <property type="entry name" value="SAP_dom"/>
</dbReference>
<protein>
    <recommendedName>
        <fullName evidence="2">SAP domain-containing protein</fullName>
    </recommendedName>
</protein>
<proteinExistence type="predicted"/>
<dbReference type="EMBL" id="LAZR01003214">
    <property type="protein sequence ID" value="KKN20733.1"/>
    <property type="molecule type" value="Genomic_DNA"/>
</dbReference>
<sequence>MQRTTITITNRNRAAVRSLGRRFRPGIPRTLDLLDRQIRIVRGNPWLWIEGEDWGGEPVDLGNFHENELRELAHGLSLDKTGSKHELIDRIERARDEIEYDLDGEVDEEESPEEDESTEDAYPEGDEDSDEEIADPGEETDEEASWEGYSVSELKDELRDRDLPVSGTRLELIDRLEAFEEEEDE</sequence>
<dbReference type="AlphaFoldDB" id="A0A0F9RU10"/>
<accession>A0A0F9RU10</accession>
<evidence type="ECO:0000259" key="2">
    <source>
        <dbReference type="PROSITE" id="PS50800"/>
    </source>
</evidence>
<evidence type="ECO:0000256" key="1">
    <source>
        <dbReference type="SAM" id="MobiDB-lite"/>
    </source>
</evidence>
<feature type="compositionally biased region" description="Acidic residues" evidence="1">
    <location>
        <begin position="98"/>
        <end position="145"/>
    </location>
</feature>
<evidence type="ECO:0000313" key="3">
    <source>
        <dbReference type="EMBL" id="KKN20733.1"/>
    </source>
</evidence>
<feature type="domain" description="SAP" evidence="2">
    <location>
        <begin position="61"/>
        <end position="95"/>
    </location>
</feature>
<gene>
    <name evidence="3" type="ORF">LCGC14_0932530</name>
</gene>
<dbReference type="PROSITE" id="PS50800">
    <property type="entry name" value="SAP"/>
    <property type="match status" value="2"/>
</dbReference>
<name>A0A0F9RU10_9ZZZZ</name>